<dbReference type="RefSeq" id="WP_046850003.1">
    <property type="nucleotide sequence ID" value="NZ_CBDIPD010000089.1"/>
</dbReference>
<proteinExistence type="predicted"/>
<gene>
    <name evidence="3" type="ORF">AAW31_09080</name>
    <name evidence="4" type="ORF">BCL69_103636</name>
</gene>
<reference evidence="5" key="1">
    <citation type="submission" date="2015-05" db="EMBL/GenBank/DDBJ databases">
        <title>Draft genome of Nitrosomonas communis strain Nm2.</title>
        <authorList>
            <person name="Kozlowski J.A."/>
            <person name="Kits K.D."/>
            <person name="Stein L.Y."/>
        </authorList>
    </citation>
    <scope>NUCLEOTIDE SEQUENCE [LARGE SCALE GENOMIC DNA]</scope>
    <source>
        <strain evidence="5">Nm2</strain>
    </source>
</reference>
<dbReference type="InterPro" id="IPR006121">
    <property type="entry name" value="HMA_dom"/>
</dbReference>
<dbReference type="PROSITE" id="PS50846">
    <property type="entry name" value="HMA_2"/>
    <property type="match status" value="1"/>
</dbReference>
<sequence length="69" mass="7511">MQTSIIPIKGMTCMGCVRSIKNVLEQIPGVMSTEVSLEDAQVTIQYDAAITGIDQFKQAIEEAGFEAFI</sequence>
<dbReference type="OrthoDB" id="9813965at2"/>
<dbReference type="PANTHER" id="PTHR46594">
    <property type="entry name" value="P-TYPE CATION-TRANSPORTING ATPASE"/>
    <property type="match status" value="1"/>
</dbReference>
<evidence type="ECO:0000256" key="1">
    <source>
        <dbReference type="ARBA" id="ARBA00022723"/>
    </source>
</evidence>
<keyword evidence="1" id="KW-0479">Metal-binding</keyword>
<dbReference type="InterPro" id="IPR036163">
    <property type="entry name" value="HMA_dom_sf"/>
</dbReference>
<feature type="domain" description="HMA" evidence="2">
    <location>
        <begin position="2"/>
        <end position="68"/>
    </location>
</feature>
<evidence type="ECO:0000313" key="4">
    <source>
        <dbReference type="EMBL" id="TYP85043.1"/>
    </source>
</evidence>
<evidence type="ECO:0000313" key="6">
    <source>
        <dbReference type="Proteomes" id="UP000324176"/>
    </source>
</evidence>
<dbReference type="PANTHER" id="PTHR46594:SF4">
    <property type="entry name" value="P-TYPE CATION-TRANSPORTING ATPASE"/>
    <property type="match status" value="1"/>
</dbReference>
<dbReference type="SUPFAM" id="SSF55008">
    <property type="entry name" value="HMA, heavy metal-associated domain"/>
    <property type="match status" value="1"/>
</dbReference>
<reference evidence="4 6" key="3">
    <citation type="submission" date="2019-07" db="EMBL/GenBank/DDBJ databases">
        <title>Active sludge and wastewater microbial communities from Klosterneuburg, Austria.</title>
        <authorList>
            <person name="Wagner M."/>
        </authorList>
    </citation>
    <scope>NUCLEOTIDE SEQUENCE [LARGE SCALE GENOMIC DNA]</scope>
    <source>
        <strain evidence="4 6">Nm2</strain>
    </source>
</reference>
<dbReference type="AlphaFoldDB" id="A0A0F7KBU6"/>
<dbReference type="EMBL" id="CP011451">
    <property type="protein sequence ID" value="AKH37935.1"/>
    <property type="molecule type" value="Genomic_DNA"/>
</dbReference>
<dbReference type="PATRIC" id="fig|44574.3.peg.2219"/>
<dbReference type="Gene3D" id="3.30.70.100">
    <property type="match status" value="1"/>
</dbReference>
<accession>A0A0F7KBU6</accession>
<name>A0A0F7KBU6_9PROT</name>
<evidence type="ECO:0000313" key="3">
    <source>
        <dbReference type="EMBL" id="AKH37935.1"/>
    </source>
</evidence>
<dbReference type="CDD" id="cd00371">
    <property type="entry name" value="HMA"/>
    <property type="match status" value="1"/>
</dbReference>
<dbReference type="Proteomes" id="UP000034156">
    <property type="component" value="Chromosome"/>
</dbReference>
<dbReference type="PRINTS" id="PR00942">
    <property type="entry name" value="CUATPASEI"/>
</dbReference>
<organism evidence="3 5">
    <name type="scientific">Nitrosomonas communis</name>
    <dbReference type="NCBI Taxonomy" id="44574"/>
    <lineage>
        <taxon>Bacteria</taxon>
        <taxon>Pseudomonadati</taxon>
        <taxon>Pseudomonadota</taxon>
        <taxon>Betaproteobacteria</taxon>
        <taxon>Nitrosomonadales</taxon>
        <taxon>Nitrosomonadaceae</taxon>
        <taxon>Nitrosomonas</taxon>
    </lineage>
</organism>
<dbReference type="EMBL" id="VNHT01000036">
    <property type="protein sequence ID" value="TYP85043.1"/>
    <property type="molecule type" value="Genomic_DNA"/>
</dbReference>
<dbReference type="PROSITE" id="PS01047">
    <property type="entry name" value="HMA_1"/>
    <property type="match status" value="1"/>
</dbReference>
<protein>
    <submittedName>
        <fullName evidence="4">Copper chaperone</fullName>
    </submittedName>
    <submittedName>
        <fullName evidence="3">Heavy metal transporter</fullName>
    </submittedName>
</protein>
<reference evidence="3 5" key="2">
    <citation type="journal article" date="2016" name="Genome Announc.">
        <title>Genome Sequence of Nitrosomonas communis Strain Nm2, a Mesophilic Ammonia-Oxidizing Bacterium Isolated from Mediterranean Soil.</title>
        <authorList>
            <person name="Kozlowski J.A."/>
            <person name="Kits K.D."/>
            <person name="Stein L.Y."/>
        </authorList>
    </citation>
    <scope>NUCLEOTIDE SEQUENCE [LARGE SCALE GENOMIC DNA]</scope>
    <source>
        <strain evidence="3 5">Nm2</strain>
    </source>
</reference>
<dbReference type="Pfam" id="PF00403">
    <property type="entry name" value="HMA"/>
    <property type="match status" value="1"/>
</dbReference>
<evidence type="ECO:0000259" key="2">
    <source>
        <dbReference type="PROSITE" id="PS50846"/>
    </source>
</evidence>
<dbReference type="FunFam" id="3.30.70.100:FF:000001">
    <property type="entry name" value="ATPase copper transporting beta"/>
    <property type="match status" value="1"/>
</dbReference>
<evidence type="ECO:0000313" key="5">
    <source>
        <dbReference type="Proteomes" id="UP000034156"/>
    </source>
</evidence>
<dbReference type="Proteomes" id="UP000324176">
    <property type="component" value="Unassembled WGS sequence"/>
</dbReference>
<dbReference type="KEGG" id="nco:AAW31_09080"/>
<dbReference type="GO" id="GO:0046872">
    <property type="term" value="F:metal ion binding"/>
    <property type="evidence" value="ECO:0007669"/>
    <property type="project" value="UniProtKB-KW"/>
</dbReference>
<dbReference type="InterPro" id="IPR017969">
    <property type="entry name" value="Heavy-metal-associated_CS"/>
</dbReference>
<keyword evidence="5" id="KW-1185">Reference proteome</keyword>